<feature type="domain" description="Ribosome maturation factor RimM PRC barrel" evidence="7">
    <location>
        <begin position="97"/>
        <end position="157"/>
    </location>
</feature>
<dbReference type="RefSeq" id="WP_109271763.1">
    <property type="nucleotide sequence ID" value="NZ_QFFF01000001.1"/>
</dbReference>
<comment type="subunit">
    <text evidence="5">Binds ribosomal protein uS19.</text>
</comment>
<dbReference type="PANTHER" id="PTHR33692">
    <property type="entry name" value="RIBOSOME MATURATION FACTOR RIMM"/>
    <property type="match status" value="1"/>
</dbReference>
<accession>A0A2U2J5L7</accession>
<dbReference type="HAMAP" id="MF_00014">
    <property type="entry name" value="Ribosome_mat_RimM"/>
    <property type="match status" value="1"/>
</dbReference>
<dbReference type="InterPro" id="IPR002676">
    <property type="entry name" value="RimM_N"/>
</dbReference>
<dbReference type="PANTHER" id="PTHR33692:SF1">
    <property type="entry name" value="RIBOSOME MATURATION FACTOR RIMM"/>
    <property type="match status" value="1"/>
</dbReference>
<evidence type="ECO:0000313" key="8">
    <source>
        <dbReference type="EMBL" id="PWG03624.1"/>
    </source>
</evidence>
<dbReference type="GO" id="GO:0005840">
    <property type="term" value="C:ribosome"/>
    <property type="evidence" value="ECO:0007669"/>
    <property type="project" value="InterPro"/>
</dbReference>
<organism evidence="8 9">
    <name type="scientific">Allosphingosinicella humi</name>
    <dbReference type="NCBI Taxonomy" id="2068657"/>
    <lineage>
        <taxon>Bacteria</taxon>
        <taxon>Pseudomonadati</taxon>
        <taxon>Pseudomonadota</taxon>
        <taxon>Alphaproteobacteria</taxon>
        <taxon>Sphingomonadales</taxon>
        <taxon>Sphingomonadaceae</taxon>
        <taxon>Allosphingosinicella</taxon>
    </lineage>
</organism>
<evidence type="ECO:0000259" key="6">
    <source>
        <dbReference type="Pfam" id="PF01782"/>
    </source>
</evidence>
<protein>
    <recommendedName>
        <fullName evidence="5">Ribosome maturation factor RimM</fullName>
    </recommendedName>
</protein>
<name>A0A2U2J5L7_9SPHN</name>
<dbReference type="GO" id="GO:0042274">
    <property type="term" value="P:ribosomal small subunit biogenesis"/>
    <property type="evidence" value="ECO:0007669"/>
    <property type="project" value="UniProtKB-UniRule"/>
</dbReference>
<evidence type="ECO:0000259" key="7">
    <source>
        <dbReference type="Pfam" id="PF24986"/>
    </source>
</evidence>
<dbReference type="Pfam" id="PF01782">
    <property type="entry name" value="RimM"/>
    <property type="match status" value="1"/>
</dbReference>
<dbReference type="InterPro" id="IPR056792">
    <property type="entry name" value="PRC_RimM"/>
</dbReference>
<reference evidence="8 9" key="1">
    <citation type="submission" date="2018-05" db="EMBL/GenBank/DDBJ databases">
        <title>Genome of Sphingosinicella humi QZX222.</title>
        <authorList>
            <person name="Qiao Z."/>
            <person name="Wang G."/>
        </authorList>
    </citation>
    <scope>NUCLEOTIDE SEQUENCE [LARGE SCALE GENOMIC DNA]</scope>
    <source>
        <strain evidence="8 9">QZX222</strain>
    </source>
</reference>
<keyword evidence="4 5" id="KW-0143">Chaperone</keyword>
<dbReference type="InterPro" id="IPR011961">
    <property type="entry name" value="RimM"/>
</dbReference>
<dbReference type="Proteomes" id="UP000245916">
    <property type="component" value="Unassembled WGS sequence"/>
</dbReference>
<feature type="domain" description="RimM N-terminal" evidence="6">
    <location>
        <begin position="8"/>
        <end position="84"/>
    </location>
</feature>
<dbReference type="InterPro" id="IPR009000">
    <property type="entry name" value="Transl_B-barrel_sf"/>
</dbReference>
<comment type="function">
    <text evidence="5">An accessory protein needed during the final step in the assembly of 30S ribosomal subunit, possibly for assembly of the head region. Essential for efficient processing of 16S rRNA. May be needed both before and after RbfA during the maturation of 16S rRNA. It has affinity for free ribosomal 30S subunits but not for 70S ribosomes.</text>
</comment>
<keyword evidence="3 5" id="KW-0698">rRNA processing</keyword>
<keyword evidence="9" id="KW-1185">Reference proteome</keyword>
<evidence type="ECO:0000256" key="2">
    <source>
        <dbReference type="ARBA" id="ARBA00022517"/>
    </source>
</evidence>
<comment type="subcellular location">
    <subcellularLocation>
        <location evidence="5">Cytoplasm</location>
    </subcellularLocation>
</comment>
<keyword evidence="1 5" id="KW-0963">Cytoplasm</keyword>
<gene>
    <name evidence="5 8" type="primary">rimM</name>
    <name evidence="8" type="ORF">DF286_12615</name>
</gene>
<dbReference type="InterPro" id="IPR036976">
    <property type="entry name" value="RimM_N_sf"/>
</dbReference>
<evidence type="ECO:0000256" key="1">
    <source>
        <dbReference type="ARBA" id="ARBA00022490"/>
    </source>
</evidence>
<sequence>MGDQPVTLAAIIGAHGIGGEVRLKLFAEAPESLARHKTVQVGGRMLTLKSVKAGGGTPIARFAEITDRTAAEALRGELVTVPRSALPPLADDEYYHADLIGLPCADASGVELGVVVSVENFGAGDILEIEKSDGKRAMVPFRAGIADLAGDRIEVDPAFLV</sequence>
<comment type="domain">
    <text evidence="5">The PRC barrel domain binds ribosomal protein uS19.</text>
</comment>
<keyword evidence="2 5" id="KW-0690">Ribosome biogenesis</keyword>
<dbReference type="GO" id="GO:0005737">
    <property type="term" value="C:cytoplasm"/>
    <property type="evidence" value="ECO:0007669"/>
    <property type="project" value="UniProtKB-SubCell"/>
</dbReference>
<dbReference type="SUPFAM" id="SSF50346">
    <property type="entry name" value="PRC-barrel domain"/>
    <property type="match status" value="1"/>
</dbReference>
<evidence type="ECO:0000256" key="5">
    <source>
        <dbReference type="HAMAP-Rule" id="MF_00014"/>
    </source>
</evidence>
<dbReference type="NCBIfam" id="TIGR02273">
    <property type="entry name" value="16S_RimM"/>
    <property type="match status" value="1"/>
</dbReference>
<dbReference type="AlphaFoldDB" id="A0A2U2J5L7"/>
<dbReference type="Gene3D" id="2.40.30.60">
    <property type="entry name" value="RimM"/>
    <property type="match status" value="1"/>
</dbReference>
<dbReference type="Gene3D" id="2.30.30.240">
    <property type="entry name" value="PRC-barrel domain"/>
    <property type="match status" value="1"/>
</dbReference>
<comment type="similarity">
    <text evidence="5">Belongs to the RimM family.</text>
</comment>
<dbReference type="EMBL" id="QFFF01000001">
    <property type="protein sequence ID" value="PWG03624.1"/>
    <property type="molecule type" value="Genomic_DNA"/>
</dbReference>
<dbReference type="OrthoDB" id="9788191at2"/>
<proteinExistence type="inferred from homology"/>
<dbReference type="InterPro" id="IPR011033">
    <property type="entry name" value="PRC_barrel-like_sf"/>
</dbReference>
<dbReference type="GO" id="GO:0006364">
    <property type="term" value="P:rRNA processing"/>
    <property type="evidence" value="ECO:0007669"/>
    <property type="project" value="UniProtKB-UniRule"/>
</dbReference>
<evidence type="ECO:0000313" key="9">
    <source>
        <dbReference type="Proteomes" id="UP000245916"/>
    </source>
</evidence>
<dbReference type="SUPFAM" id="SSF50447">
    <property type="entry name" value="Translation proteins"/>
    <property type="match status" value="1"/>
</dbReference>
<evidence type="ECO:0000256" key="4">
    <source>
        <dbReference type="ARBA" id="ARBA00023186"/>
    </source>
</evidence>
<comment type="caution">
    <text evidence="8">The sequence shown here is derived from an EMBL/GenBank/DDBJ whole genome shotgun (WGS) entry which is preliminary data.</text>
</comment>
<dbReference type="Pfam" id="PF24986">
    <property type="entry name" value="PRC_RimM"/>
    <property type="match status" value="1"/>
</dbReference>
<dbReference type="GO" id="GO:0043022">
    <property type="term" value="F:ribosome binding"/>
    <property type="evidence" value="ECO:0007669"/>
    <property type="project" value="InterPro"/>
</dbReference>
<evidence type="ECO:0000256" key="3">
    <source>
        <dbReference type="ARBA" id="ARBA00022552"/>
    </source>
</evidence>